<protein>
    <submittedName>
        <fullName evidence="1">Uncharacterized protein</fullName>
    </submittedName>
</protein>
<dbReference type="EMBL" id="JADBGQ010000010">
    <property type="protein sequence ID" value="KAG5375984.1"/>
    <property type="molecule type" value="Genomic_DNA"/>
</dbReference>
<reference evidence="1 2" key="1">
    <citation type="submission" date="2021-03" db="EMBL/GenBank/DDBJ databases">
        <authorList>
            <person name="King G.J."/>
            <person name="Bancroft I."/>
            <person name="Baten A."/>
            <person name="Bloomfield J."/>
            <person name="Borpatragohain P."/>
            <person name="He Z."/>
            <person name="Irish N."/>
            <person name="Irwin J."/>
            <person name="Liu K."/>
            <person name="Mauleon R.P."/>
            <person name="Moore J."/>
            <person name="Morris R."/>
            <person name="Ostergaard L."/>
            <person name="Wang B."/>
            <person name="Wells R."/>
        </authorList>
    </citation>
    <scope>NUCLEOTIDE SEQUENCE [LARGE SCALE GENOMIC DNA]</scope>
    <source>
        <strain evidence="1">R-o-18</strain>
        <tissue evidence="1">Leaf</tissue>
    </source>
</reference>
<dbReference type="Proteomes" id="UP000823674">
    <property type="component" value="Chromosome A10"/>
</dbReference>
<organism evidence="1 2">
    <name type="scientific">Brassica rapa subsp. trilocularis</name>
    <dbReference type="NCBI Taxonomy" id="1813537"/>
    <lineage>
        <taxon>Eukaryota</taxon>
        <taxon>Viridiplantae</taxon>
        <taxon>Streptophyta</taxon>
        <taxon>Embryophyta</taxon>
        <taxon>Tracheophyta</taxon>
        <taxon>Spermatophyta</taxon>
        <taxon>Magnoliopsida</taxon>
        <taxon>eudicotyledons</taxon>
        <taxon>Gunneridae</taxon>
        <taxon>Pentapetalae</taxon>
        <taxon>rosids</taxon>
        <taxon>malvids</taxon>
        <taxon>Brassicales</taxon>
        <taxon>Brassicaceae</taxon>
        <taxon>Brassiceae</taxon>
        <taxon>Brassica</taxon>
    </lineage>
</organism>
<evidence type="ECO:0000313" key="2">
    <source>
        <dbReference type="Proteomes" id="UP000823674"/>
    </source>
</evidence>
<sequence length="86" mass="9676">RPVQTLQCVVSVGEISAINRPGSVHRLWRLGTIGFFFRVAIRVSCSSSSIISNLLRASSISREGICKVIHFRGYSRNVYHVKEKIM</sequence>
<comment type="caution">
    <text evidence="1">The sequence shown here is derived from an EMBL/GenBank/DDBJ whole genome shotgun (WGS) entry which is preliminary data.</text>
</comment>
<feature type="non-terminal residue" evidence="1">
    <location>
        <position position="1"/>
    </location>
</feature>
<proteinExistence type="predicted"/>
<gene>
    <name evidence="1" type="primary">A10g505050.1_BraROA</name>
    <name evidence="1" type="ORF">IGI04_040580</name>
</gene>
<accession>A0ABQ7KN94</accession>
<name>A0ABQ7KN94_BRACM</name>
<evidence type="ECO:0000313" key="1">
    <source>
        <dbReference type="EMBL" id="KAG5375984.1"/>
    </source>
</evidence>
<keyword evidence="2" id="KW-1185">Reference proteome</keyword>